<evidence type="ECO:0000313" key="2">
    <source>
        <dbReference type="Proteomes" id="UP000789901"/>
    </source>
</evidence>
<feature type="non-terminal residue" evidence="1">
    <location>
        <position position="1"/>
    </location>
</feature>
<dbReference type="EMBL" id="CAJVQB010101012">
    <property type="protein sequence ID" value="CAG8850419.1"/>
    <property type="molecule type" value="Genomic_DNA"/>
</dbReference>
<organism evidence="1 2">
    <name type="scientific">Gigaspora margarita</name>
    <dbReference type="NCBI Taxonomy" id="4874"/>
    <lineage>
        <taxon>Eukaryota</taxon>
        <taxon>Fungi</taxon>
        <taxon>Fungi incertae sedis</taxon>
        <taxon>Mucoromycota</taxon>
        <taxon>Glomeromycotina</taxon>
        <taxon>Glomeromycetes</taxon>
        <taxon>Diversisporales</taxon>
        <taxon>Gigasporaceae</taxon>
        <taxon>Gigaspora</taxon>
    </lineage>
</organism>
<sequence>IEFGEHKYQFKNKDDEILLSSEWNSDFSLKEQEKHPADNKTAK</sequence>
<reference evidence="1 2" key="1">
    <citation type="submission" date="2021-06" db="EMBL/GenBank/DDBJ databases">
        <authorList>
            <person name="Kallberg Y."/>
            <person name="Tangrot J."/>
            <person name="Rosling A."/>
        </authorList>
    </citation>
    <scope>NUCLEOTIDE SEQUENCE [LARGE SCALE GENOMIC DNA]</scope>
    <source>
        <strain evidence="1 2">120-4 pot B 10/14</strain>
    </source>
</reference>
<evidence type="ECO:0000313" key="1">
    <source>
        <dbReference type="EMBL" id="CAG8850419.1"/>
    </source>
</evidence>
<proteinExistence type="predicted"/>
<protein>
    <submittedName>
        <fullName evidence="1">9430_t:CDS:1</fullName>
    </submittedName>
</protein>
<accession>A0ABN7XAN1</accession>
<keyword evidence="2" id="KW-1185">Reference proteome</keyword>
<name>A0ABN7XAN1_GIGMA</name>
<dbReference type="Proteomes" id="UP000789901">
    <property type="component" value="Unassembled WGS sequence"/>
</dbReference>
<gene>
    <name evidence="1" type="ORF">GMARGA_LOCUS40200</name>
</gene>
<comment type="caution">
    <text evidence="1">The sequence shown here is derived from an EMBL/GenBank/DDBJ whole genome shotgun (WGS) entry which is preliminary data.</text>
</comment>